<dbReference type="InterPro" id="IPR041698">
    <property type="entry name" value="Methyltransf_25"/>
</dbReference>
<dbReference type="AlphaFoldDB" id="A0A810Q6I8"/>
<dbReference type="Pfam" id="PF13649">
    <property type="entry name" value="Methyltransf_25"/>
    <property type="match status" value="1"/>
</dbReference>
<dbReference type="EMBL" id="AP023420">
    <property type="protein sequence ID" value="BCK83730.1"/>
    <property type="molecule type" value="Genomic_DNA"/>
</dbReference>
<dbReference type="SUPFAM" id="SSF53335">
    <property type="entry name" value="S-adenosyl-L-methionine-dependent methyltransferases"/>
    <property type="match status" value="1"/>
</dbReference>
<sequence length="254" mass="28555">MGNHSMTKFDLLIETHQGLKRQGPGSPEMTLRALSFISHLDEHSRIADLGCGTGGQTMLLAQNTAGFITGVDLIPDFIDVFQDQVKELHLENRVTGMVGSAEDLPFEKDELDLIWSEGMIDGIGFEKGLTYWSRFLKKGGYVALTCPAWLTDEYPPAVKKFWEDAGSSLDAIGNHISIMQKIGYRLVAAFTLPDVCWTENYFLPRAEAEKNLLKKYAGNPIVSDYVKEDQYETDLYAKYHQSYGYVFYIGKKVS</sequence>
<dbReference type="GO" id="GO:0008168">
    <property type="term" value="F:methyltransferase activity"/>
    <property type="evidence" value="ECO:0007669"/>
    <property type="project" value="UniProtKB-KW"/>
</dbReference>
<evidence type="ECO:0000256" key="2">
    <source>
        <dbReference type="ARBA" id="ARBA00022691"/>
    </source>
</evidence>
<dbReference type="PANTHER" id="PTHR43675:SF8">
    <property type="entry name" value="ARSENITE METHYLTRANSFERASE"/>
    <property type="match status" value="1"/>
</dbReference>
<keyword evidence="1" id="KW-0808">Transferase</keyword>
<keyword evidence="2" id="KW-0949">S-adenosyl-L-methionine</keyword>
<dbReference type="CDD" id="cd02440">
    <property type="entry name" value="AdoMet_MTases"/>
    <property type="match status" value="1"/>
</dbReference>
<dbReference type="InterPro" id="IPR029063">
    <property type="entry name" value="SAM-dependent_MTases_sf"/>
</dbReference>
<dbReference type="Gene3D" id="3.40.50.150">
    <property type="entry name" value="Vaccinia Virus protein VP39"/>
    <property type="match status" value="1"/>
</dbReference>
<name>A0A810Q6I8_9FIRM</name>
<accession>A0A810Q6I8</accession>
<keyword evidence="4" id="KW-0489">Methyltransferase</keyword>
<dbReference type="KEGG" id="pfaa:MM59RIKEN_10490"/>
<gene>
    <name evidence="4" type="ORF">MM59RIKEN_10490</name>
</gene>
<dbReference type="InterPro" id="IPR026669">
    <property type="entry name" value="Arsenite_MeTrfase-like"/>
</dbReference>
<organism evidence="4 5">
    <name type="scientific">Pusillibacter faecalis</name>
    <dbReference type="NCBI Taxonomy" id="2714358"/>
    <lineage>
        <taxon>Bacteria</taxon>
        <taxon>Bacillati</taxon>
        <taxon>Bacillota</taxon>
        <taxon>Clostridia</taxon>
        <taxon>Eubacteriales</taxon>
        <taxon>Oscillospiraceae</taxon>
        <taxon>Pusillibacter</taxon>
    </lineage>
</organism>
<keyword evidence="5" id="KW-1185">Reference proteome</keyword>
<protein>
    <submittedName>
        <fullName evidence="4">Methyltransferase type 11</fullName>
    </submittedName>
</protein>
<evidence type="ECO:0000259" key="3">
    <source>
        <dbReference type="Pfam" id="PF13649"/>
    </source>
</evidence>
<evidence type="ECO:0000256" key="1">
    <source>
        <dbReference type="ARBA" id="ARBA00022679"/>
    </source>
</evidence>
<dbReference type="Proteomes" id="UP000679848">
    <property type="component" value="Chromosome"/>
</dbReference>
<feature type="domain" description="Methyltransferase" evidence="3">
    <location>
        <begin position="46"/>
        <end position="140"/>
    </location>
</feature>
<proteinExistence type="predicted"/>
<reference evidence="4" key="1">
    <citation type="submission" date="2020-09" db="EMBL/GenBank/DDBJ databases">
        <title>New species isolated from human feces.</title>
        <authorList>
            <person name="Kitahara M."/>
            <person name="Shigeno Y."/>
            <person name="Shime M."/>
            <person name="Matsumoto Y."/>
            <person name="Nakamura S."/>
            <person name="Motooka D."/>
            <person name="Fukuoka S."/>
            <person name="Nishikawa H."/>
            <person name="Benno Y."/>
        </authorList>
    </citation>
    <scope>NUCLEOTIDE SEQUENCE</scope>
    <source>
        <strain evidence="4">MM59</strain>
    </source>
</reference>
<evidence type="ECO:0000313" key="5">
    <source>
        <dbReference type="Proteomes" id="UP000679848"/>
    </source>
</evidence>
<dbReference type="PANTHER" id="PTHR43675">
    <property type="entry name" value="ARSENITE METHYLTRANSFERASE"/>
    <property type="match status" value="1"/>
</dbReference>
<dbReference type="GO" id="GO:0032259">
    <property type="term" value="P:methylation"/>
    <property type="evidence" value="ECO:0007669"/>
    <property type="project" value="UniProtKB-KW"/>
</dbReference>
<evidence type="ECO:0000313" key="4">
    <source>
        <dbReference type="EMBL" id="BCK83730.1"/>
    </source>
</evidence>